<keyword evidence="2" id="KW-1185">Reference proteome</keyword>
<sequence length="474" mass="52305">MIMNVRPTCRHQSPSTHNKASFVFRALHRELDVSLVSLGQNKATLERVLGYKRVIGHEPPALSTGVKCTAARETQMREYPSTFEERAFPTPKSTVNKVNNIKLILGTATLLLRLSFSHSNGVSASSWMPSFSFKHPCAFTDNRIPTKTVINLFSAKQPQTSICSASASVLTRIDCSQAQQILDAVICPSEEERDRATAGMQAFASSAEEYRGKAIKGDDPRNQYTYGEFPFDSFDVLVDRALELMEQQGDLSDGLTDEKGMRKNNMVDLGSGCGRLVLYAALTRNNAGSEQRSPDADESRTWDFHGVEIGSHLHSLAVRSLKRGVENGWFSFHSTNVDVVDPAAVGARSKIEFHNGNALLVDDPYFPSAKDGKHGDNVTTRTSIQSVLSQATLLFAYSTVWETDPSQPFNPELQAMILSPKWSQALASLCPRGCMAVTTDRALNPQDGWRFLEKMEVENPSVWGSVGYISVLEK</sequence>
<dbReference type="Gene3D" id="3.40.50.150">
    <property type="entry name" value="Vaccinia Virus protein VP39"/>
    <property type="match status" value="1"/>
</dbReference>
<proteinExistence type="predicted"/>
<name>A0ABD3Q366_9STRA</name>
<dbReference type="InterPro" id="IPR029063">
    <property type="entry name" value="SAM-dependent_MTases_sf"/>
</dbReference>
<evidence type="ECO:0008006" key="3">
    <source>
        <dbReference type="Google" id="ProtNLM"/>
    </source>
</evidence>
<protein>
    <recommendedName>
        <fullName evidence="3">DOT1 domain-containing protein</fullName>
    </recommendedName>
</protein>
<dbReference type="AlphaFoldDB" id="A0ABD3Q366"/>
<evidence type="ECO:0000313" key="2">
    <source>
        <dbReference type="Proteomes" id="UP001516023"/>
    </source>
</evidence>
<organism evidence="1 2">
    <name type="scientific">Cyclotella cryptica</name>
    <dbReference type="NCBI Taxonomy" id="29204"/>
    <lineage>
        <taxon>Eukaryota</taxon>
        <taxon>Sar</taxon>
        <taxon>Stramenopiles</taxon>
        <taxon>Ochrophyta</taxon>
        <taxon>Bacillariophyta</taxon>
        <taxon>Coscinodiscophyceae</taxon>
        <taxon>Thalassiosirophycidae</taxon>
        <taxon>Stephanodiscales</taxon>
        <taxon>Stephanodiscaceae</taxon>
        <taxon>Cyclotella</taxon>
    </lineage>
</organism>
<evidence type="ECO:0000313" key="1">
    <source>
        <dbReference type="EMBL" id="KAL3794056.1"/>
    </source>
</evidence>
<dbReference type="Proteomes" id="UP001516023">
    <property type="component" value="Unassembled WGS sequence"/>
</dbReference>
<dbReference type="EMBL" id="JABMIG020000084">
    <property type="protein sequence ID" value="KAL3794056.1"/>
    <property type="molecule type" value="Genomic_DNA"/>
</dbReference>
<reference evidence="1 2" key="1">
    <citation type="journal article" date="2020" name="G3 (Bethesda)">
        <title>Improved Reference Genome for Cyclotella cryptica CCMP332, a Model for Cell Wall Morphogenesis, Salinity Adaptation, and Lipid Production in Diatoms (Bacillariophyta).</title>
        <authorList>
            <person name="Roberts W.R."/>
            <person name="Downey K.M."/>
            <person name="Ruck E.C."/>
            <person name="Traller J.C."/>
            <person name="Alverson A.J."/>
        </authorList>
    </citation>
    <scope>NUCLEOTIDE SEQUENCE [LARGE SCALE GENOMIC DNA]</scope>
    <source>
        <strain evidence="1 2">CCMP332</strain>
    </source>
</reference>
<comment type="caution">
    <text evidence="1">The sequence shown here is derived from an EMBL/GenBank/DDBJ whole genome shotgun (WGS) entry which is preliminary data.</text>
</comment>
<accession>A0ABD3Q366</accession>
<gene>
    <name evidence="1" type="ORF">HJC23_008944</name>
</gene>